<evidence type="ECO:0000256" key="4">
    <source>
        <dbReference type="ARBA" id="ARBA00022964"/>
    </source>
</evidence>
<dbReference type="Proteomes" id="UP000245768">
    <property type="component" value="Unassembled WGS sequence"/>
</dbReference>
<dbReference type="GO" id="GO:0005739">
    <property type="term" value="C:mitochondrion"/>
    <property type="evidence" value="ECO:0007669"/>
    <property type="project" value="TreeGrafter"/>
</dbReference>
<evidence type="ECO:0000256" key="7">
    <source>
        <dbReference type="SAM" id="MobiDB-lite"/>
    </source>
</evidence>
<dbReference type="PANTHER" id="PTHR10696:SF25">
    <property type="entry name" value="OXIDOREDUCTASE AIM17-RELATED"/>
    <property type="match status" value="1"/>
</dbReference>
<dbReference type="InterPro" id="IPR003819">
    <property type="entry name" value="TauD/TfdA-like"/>
</dbReference>
<dbReference type="AlphaFoldDB" id="A0A316YK29"/>
<dbReference type="PANTHER" id="PTHR10696">
    <property type="entry name" value="GAMMA-BUTYROBETAINE HYDROXYLASE-RELATED"/>
    <property type="match status" value="1"/>
</dbReference>
<reference evidence="9 10" key="1">
    <citation type="journal article" date="2018" name="Mol. Biol. Evol.">
        <title>Broad Genomic Sampling Reveals a Smut Pathogenic Ancestry of the Fungal Clade Ustilaginomycotina.</title>
        <authorList>
            <person name="Kijpornyongpan T."/>
            <person name="Mondo S.J."/>
            <person name="Barry K."/>
            <person name="Sandor L."/>
            <person name="Lee J."/>
            <person name="Lipzen A."/>
            <person name="Pangilinan J."/>
            <person name="LaButti K."/>
            <person name="Hainaut M."/>
            <person name="Henrissat B."/>
            <person name="Grigoriev I.V."/>
            <person name="Spatafora J.W."/>
            <person name="Aime M.C."/>
        </authorList>
    </citation>
    <scope>NUCLEOTIDE SEQUENCE [LARGE SCALE GENOMIC DNA]</scope>
    <source>
        <strain evidence="9 10">MCA 4198</strain>
    </source>
</reference>
<dbReference type="RefSeq" id="XP_025376730.1">
    <property type="nucleotide sequence ID" value="XM_025518076.1"/>
</dbReference>
<keyword evidence="6" id="KW-0408">Iron</keyword>
<dbReference type="OrthoDB" id="406634at2759"/>
<evidence type="ECO:0000256" key="6">
    <source>
        <dbReference type="ARBA" id="ARBA00023004"/>
    </source>
</evidence>
<gene>
    <name evidence="9" type="ORF">FA10DRAFT_147048</name>
</gene>
<keyword evidence="4" id="KW-0223">Dioxygenase</keyword>
<keyword evidence="5" id="KW-0560">Oxidoreductase</keyword>
<dbReference type="EMBL" id="KZ819637">
    <property type="protein sequence ID" value="PWN89532.1"/>
    <property type="molecule type" value="Genomic_DNA"/>
</dbReference>
<evidence type="ECO:0000256" key="1">
    <source>
        <dbReference type="ARBA" id="ARBA00001954"/>
    </source>
</evidence>
<evidence type="ECO:0000256" key="2">
    <source>
        <dbReference type="ARBA" id="ARBA00008654"/>
    </source>
</evidence>
<keyword evidence="10" id="KW-1185">Reference proteome</keyword>
<dbReference type="GO" id="GO:0051213">
    <property type="term" value="F:dioxygenase activity"/>
    <property type="evidence" value="ECO:0007669"/>
    <property type="project" value="UniProtKB-KW"/>
</dbReference>
<dbReference type="Pfam" id="PF02668">
    <property type="entry name" value="TauD"/>
    <property type="match status" value="1"/>
</dbReference>
<evidence type="ECO:0000256" key="5">
    <source>
        <dbReference type="ARBA" id="ARBA00023002"/>
    </source>
</evidence>
<evidence type="ECO:0000256" key="3">
    <source>
        <dbReference type="ARBA" id="ARBA00022723"/>
    </source>
</evidence>
<sequence>MAGRAMLTSALRRSPSCSLLLRASAPARSINSKSGVVHRAAPAPTATPSLQSANAPPPAPLQGQGKSTLQHIHHERSGISVFVHPTTISLASPQHGIHEPVHFDHVWLRDACIEPNSVQPDTKQKLFHTSDIAIPDSRGLLAGPDAVRLLEEGDEELPRLQLSFAPAHAVTNAFSAAFSSVPPSSDKPHISHLPLALLLEHAQPALYASSHGDIGGAARSWAAKDLSPAFARSPSPPRAQDVVPGERMDVEAATSRPARLTWASLLSAKDSGGDAKAEATAARFALVNSLMRDGIAFVTSLPTDTTGNEVDASSPTSPSLARLAEMLGEIRHTFYGPLWDVRSLGSTSRNIAYTNLDLGLHMDLLYFQNPPRFQFLHMLRNEVRGGESIFVDSFAVAQKMWDDHRDQFRVLAETPVGFHYQNDNRHYRYTHPTFELATSSSGHAGPSSAATTMPRLCAVNYSPPFQSPLPPPTADRERFYEALKTFADLTLSDEFRYERTLSPGECVIFDNRRVLHARRGFEWDETENKQGGQIKRWLKGCYVDGDAIWSTYRTLLAKAQPKGKLGL</sequence>
<organism evidence="9 10">
    <name type="scientific">Acaromyces ingoldii</name>
    <dbReference type="NCBI Taxonomy" id="215250"/>
    <lineage>
        <taxon>Eukaryota</taxon>
        <taxon>Fungi</taxon>
        <taxon>Dikarya</taxon>
        <taxon>Basidiomycota</taxon>
        <taxon>Ustilaginomycotina</taxon>
        <taxon>Exobasidiomycetes</taxon>
        <taxon>Exobasidiales</taxon>
        <taxon>Cryptobasidiaceae</taxon>
        <taxon>Acaromyces</taxon>
    </lineage>
</organism>
<dbReference type="GO" id="GO:0046872">
    <property type="term" value="F:metal ion binding"/>
    <property type="evidence" value="ECO:0007669"/>
    <property type="project" value="UniProtKB-KW"/>
</dbReference>
<dbReference type="SUPFAM" id="SSF51197">
    <property type="entry name" value="Clavaminate synthase-like"/>
    <property type="match status" value="1"/>
</dbReference>
<feature type="domain" description="TauD/TfdA-like" evidence="8">
    <location>
        <begin position="280"/>
        <end position="542"/>
    </location>
</feature>
<dbReference type="InterPro" id="IPR042098">
    <property type="entry name" value="TauD-like_sf"/>
</dbReference>
<dbReference type="STRING" id="215250.A0A316YK29"/>
<proteinExistence type="inferred from homology"/>
<accession>A0A316YK29</accession>
<dbReference type="GeneID" id="37039992"/>
<dbReference type="InParanoid" id="A0A316YK29"/>
<dbReference type="Gene3D" id="3.60.130.10">
    <property type="entry name" value="Clavaminate synthase-like"/>
    <property type="match status" value="1"/>
</dbReference>
<evidence type="ECO:0000259" key="8">
    <source>
        <dbReference type="Pfam" id="PF02668"/>
    </source>
</evidence>
<evidence type="ECO:0000313" key="10">
    <source>
        <dbReference type="Proteomes" id="UP000245768"/>
    </source>
</evidence>
<dbReference type="InterPro" id="IPR050411">
    <property type="entry name" value="AlphaKG_dependent_hydroxylases"/>
</dbReference>
<comment type="similarity">
    <text evidence="2">Belongs to the gamma-BBH/TMLD family.</text>
</comment>
<dbReference type="GO" id="GO:0045329">
    <property type="term" value="P:carnitine biosynthetic process"/>
    <property type="evidence" value="ECO:0007669"/>
    <property type="project" value="TreeGrafter"/>
</dbReference>
<evidence type="ECO:0000313" key="9">
    <source>
        <dbReference type="EMBL" id="PWN89532.1"/>
    </source>
</evidence>
<keyword evidence="3" id="KW-0479">Metal-binding</keyword>
<name>A0A316YK29_9BASI</name>
<protein>
    <submittedName>
        <fullName evidence="9">Clavaminate synthase-like protein</fullName>
    </submittedName>
</protein>
<feature type="region of interest" description="Disordered" evidence="7">
    <location>
        <begin position="31"/>
        <end position="65"/>
    </location>
</feature>
<comment type="cofactor">
    <cofactor evidence="1">
        <name>Fe(2+)</name>
        <dbReference type="ChEBI" id="CHEBI:29033"/>
    </cofactor>
</comment>